<evidence type="ECO:0000313" key="10">
    <source>
        <dbReference type="RefSeq" id="XP_013393952.1"/>
    </source>
</evidence>
<dbReference type="InterPro" id="IPR052065">
    <property type="entry name" value="Compl_asym_regulator"/>
</dbReference>
<sequence length="267" mass="28923">MFSAYLFLVVLATATATPEKECESIGEYMRDISNRCYFYQCTYANAALDLEPTRLRCAPGTTVRHDYVMQPGDANPCHGINLPCIDETGEWSPWGEWGECSVTCGGGVSVRSRTCSIPGTCEGPSEESRVCNTQACFVFTNWTNKDTPLTIDGGAWGGDGDFETDFGAVCGVGNPIVDIECRTVEGHIPSNETYLDEPGVFITRCGLTPIPGIMCVNAATNNGTCVDFETRFLCPNNEAFGTREVYARAEELELQLGLVEESGGPPL</sequence>
<dbReference type="SUPFAM" id="SSF82895">
    <property type="entry name" value="TSP-1 type 1 repeat"/>
    <property type="match status" value="1"/>
</dbReference>
<organism evidence="9 10">
    <name type="scientific">Lingula anatina</name>
    <name type="common">Brachiopod</name>
    <name type="synonym">Lingula unguis</name>
    <dbReference type="NCBI Taxonomy" id="7574"/>
    <lineage>
        <taxon>Eukaryota</taxon>
        <taxon>Metazoa</taxon>
        <taxon>Spiralia</taxon>
        <taxon>Lophotrochozoa</taxon>
        <taxon>Brachiopoda</taxon>
        <taxon>Linguliformea</taxon>
        <taxon>Lingulata</taxon>
        <taxon>Lingulida</taxon>
        <taxon>Linguloidea</taxon>
        <taxon>Lingulidae</taxon>
        <taxon>Lingula</taxon>
    </lineage>
</organism>
<dbReference type="InterPro" id="IPR025155">
    <property type="entry name" value="WxxW_domain"/>
</dbReference>
<feature type="chain" id="PRO_5010288136" evidence="7">
    <location>
        <begin position="17"/>
        <end position="267"/>
    </location>
</feature>
<keyword evidence="2" id="KW-0964">Secreted</keyword>
<evidence type="ECO:0000256" key="2">
    <source>
        <dbReference type="ARBA" id="ARBA00022525"/>
    </source>
</evidence>
<name>A0A1S3I6R7_LINAN</name>
<dbReference type="OrthoDB" id="446173at2759"/>
<keyword evidence="4" id="KW-0677">Repeat</keyword>
<evidence type="ECO:0000256" key="3">
    <source>
        <dbReference type="ARBA" id="ARBA00022729"/>
    </source>
</evidence>
<dbReference type="AlphaFoldDB" id="A0A1S3I6R7"/>
<dbReference type="STRING" id="7574.A0A1S3I6R7"/>
<comment type="subcellular location">
    <subcellularLocation>
        <location evidence="1">Secreted</location>
    </subcellularLocation>
</comment>
<dbReference type="SMART" id="SM00209">
    <property type="entry name" value="TSP1"/>
    <property type="match status" value="1"/>
</dbReference>
<keyword evidence="9" id="KW-1185">Reference proteome</keyword>
<feature type="signal peptide" evidence="7">
    <location>
        <begin position="1"/>
        <end position="16"/>
    </location>
</feature>
<dbReference type="PANTHER" id="PTHR22906">
    <property type="entry name" value="PROPERDIN"/>
    <property type="match status" value="1"/>
</dbReference>
<evidence type="ECO:0000256" key="4">
    <source>
        <dbReference type="ARBA" id="ARBA00022737"/>
    </source>
</evidence>
<dbReference type="FunFam" id="2.20.100.10:FF:000001">
    <property type="entry name" value="semaphorin-5A isoform X1"/>
    <property type="match status" value="1"/>
</dbReference>
<gene>
    <name evidence="10" type="primary">LOC106161522</name>
</gene>
<dbReference type="GeneID" id="106161522"/>
<feature type="domain" description="WxxW" evidence="8">
    <location>
        <begin position="140"/>
        <end position="234"/>
    </location>
</feature>
<dbReference type="PANTHER" id="PTHR22906:SF21">
    <property type="entry name" value="SEMA DOMAIN-CONTAINING PROTEIN"/>
    <property type="match status" value="1"/>
</dbReference>
<keyword evidence="6" id="KW-0325">Glycoprotein</keyword>
<dbReference type="PRINTS" id="PR01705">
    <property type="entry name" value="TSP1REPEAT"/>
</dbReference>
<dbReference type="RefSeq" id="XP_013393952.1">
    <property type="nucleotide sequence ID" value="XM_013538498.1"/>
</dbReference>
<evidence type="ECO:0000256" key="7">
    <source>
        <dbReference type="SAM" id="SignalP"/>
    </source>
</evidence>
<dbReference type="KEGG" id="lak:106161522"/>
<dbReference type="Proteomes" id="UP000085678">
    <property type="component" value="Unplaced"/>
</dbReference>
<keyword evidence="5" id="KW-1015">Disulfide bond</keyword>
<keyword evidence="3 7" id="KW-0732">Signal</keyword>
<dbReference type="Pfam" id="PF00090">
    <property type="entry name" value="TSP_1"/>
    <property type="match status" value="1"/>
</dbReference>
<proteinExistence type="predicted"/>
<evidence type="ECO:0000256" key="1">
    <source>
        <dbReference type="ARBA" id="ARBA00004613"/>
    </source>
</evidence>
<dbReference type="Gene3D" id="2.20.100.10">
    <property type="entry name" value="Thrombospondin type-1 (TSP1) repeat"/>
    <property type="match status" value="1"/>
</dbReference>
<evidence type="ECO:0000256" key="5">
    <source>
        <dbReference type="ARBA" id="ARBA00023157"/>
    </source>
</evidence>
<dbReference type="GO" id="GO:0005576">
    <property type="term" value="C:extracellular region"/>
    <property type="evidence" value="ECO:0007669"/>
    <property type="project" value="UniProtKB-SubCell"/>
</dbReference>
<evidence type="ECO:0000256" key="6">
    <source>
        <dbReference type="ARBA" id="ARBA00023180"/>
    </source>
</evidence>
<accession>A0A1S3I6R7</accession>
<dbReference type="Pfam" id="PF13330">
    <property type="entry name" value="Mucin2_WxxW"/>
    <property type="match status" value="1"/>
</dbReference>
<dbReference type="InterPro" id="IPR000884">
    <property type="entry name" value="TSP1_rpt"/>
</dbReference>
<reference evidence="10" key="1">
    <citation type="submission" date="2025-08" db="UniProtKB">
        <authorList>
            <consortium name="RefSeq"/>
        </authorList>
    </citation>
    <scope>IDENTIFICATION</scope>
    <source>
        <tissue evidence="10">Gonads</tissue>
    </source>
</reference>
<evidence type="ECO:0000259" key="8">
    <source>
        <dbReference type="Pfam" id="PF13330"/>
    </source>
</evidence>
<dbReference type="InterPro" id="IPR036383">
    <property type="entry name" value="TSP1_rpt_sf"/>
</dbReference>
<evidence type="ECO:0000313" key="9">
    <source>
        <dbReference type="Proteomes" id="UP000085678"/>
    </source>
</evidence>
<dbReference type="InParanoid" id="A0A1S3I6R7"/>
<dbReference type="PROSITE" id="PS50092">
    <property type="entry name" value="TSP1"/>
    <property type="match status" value="1"/>
</dbReference>
<protein>
    <submittedName>
        <fullName evidence="10">Thrombospondin-2</fullName>
    </submittedName>
</protein>